<keyword evidence="4 8" id="KW-1133">Transmembrane helix</keyword>
<evidence type="ECO:0000256" key="7">
    <source>
        <dbReference type="ARBA" id="ARBA00023180"/>
    </source>
</evidence>
<comment type="subcellular location">
    <subcellularLocation>
        <location evidence="1">Cell membrane</location>
        <topology evidence="1">Multi-pass membrane protein</topology>
    </subcellularLocation>
</comment>
<reference evidence="9" key="2">
    <citation type="submission" date="2022-10" db="EMBL/GenBank/DDBJ databases">
        <authorList>
            <consortium name="ENA_rothamsted_submissions"/>
            <consortium name="culmorum"/>
            <person name="King R."/>
        </authorList>
    </citation>
    <scope>NUCLEOTIDE SEQUENCE</scope>
</reference>
<organism evidence="9 10">
    <name type="scientific">Chironomus riparius</name>
    <dbReference type="NCBI Taxonomy" id="315576"/>
    <lineage>
        <taxon>Eukaryota</taxon>
        <taxon>Metazoa</taxon>
        <taxon>Ecdysozoa</taxon>
        <taxon>Arthropoda</taxon>
        <taxon>Hexapoda</taxon>
        <taxon>Insecta</taxon>
        <taxon>Pterygota</taxon>
        <taxon>Neoptera</taxon>
        <taxon>Endopterygota</taxon>
        <taxon>Diptera</taxon>
        <taxon>Nematocera</taxon>
        <taxon>Chironomoidea</taxon>
        <taxon>Chironomidae</taxon>
        <taxon>Chironominae</taxon>
        <taxon>Chironomus</taxon>
    </lineage>
</organism>
<evidence type="ECO:0000256" key="3">
    <source>
        <dbReference type="ARBA" id="ARBA00022692"/>
    </source>
</evidence>
<evidence type="ECO:0008006" key="11">
    <source>
        <dbReference type="Google" id="ProtNLM"/>
    </source>
</evidence>
<keyword evidence="7" id="KW-0325">Glycoprotein</keyword>
<evidence type="ECO:0000256" key="2">
    <source>
        <dbReference type="ARBA" id="ARBA00022475"/>
    </source>
</evidence>
<dbReference type="Gene3D" id="1.10.287.70">
    <property type="match status" value="1"/>
</dbReference>
<dbReference type="GO" id="GO:0005886">
    <property type="term" value="C:plasma membrane"/>
    <property type="evidence" value="ECO:0007669"/>
    <property type="project" value="UniProtKB-SubCell"/>
</dbReference>
<dbReference type="EMBL" id="OU895879">
    <property type="protein sequence ID" value="CAG9806530.1"/>
    <property type="molecule type" value="Genomic_DNA"/>
</dbReference>
<sequence length="598" mass="69268">MSNYISNFYKSTISILILSTSVLSKIAPQPVRKPAIAQPLNDLIDKLFVQKGTHFDIILYGGYFFEATDVIDEFPSLTGLKYAEKIIVTSPSWNHIMSKSAILFFPHLRFFMKFSLQVKLQRLYHNPLRFIVYCANMQVNDLQMISKPFYLNMSPGQITLYEYFLIQSQIGLELITFEWFTETECNYPMIISMNFFNTNLMRWKNELIIPEKFRNFHGCMLTIGVTVGRMHTALDEKNRPAGPSIDLFKAMATLGNFTWNYQLMVNDMYRGMVGVPRNGRIIDIQIYFQVPRVAFSRITDIMHLTTPFIEERVSFVLTEAEPYSSYEKLLLPFDTLTWIFCLTIFLCAFTCIFVINLTSPSMQNLVYGQKVTTPALNVIGIYFGSSQIKLPFENFPRIILVTFILFCLVLRTAYQGVLFEMVAGDMRKPLPKVIDDLYKMNYTISVGEDLEESLNETISFERSYQKILRLYQNHFPTSGGFLKEDLYSFISGFMMFHFHFLFELTDVTVQALITGGIIQHSFAMEEFSMNHAIYAESITVLNTKQKPKVLTVDDLSYGFTLWLVALMITLIVFLLELTAFHLGMRSYKILRHRVCKKV</sequence>
<evidence type="ECO:0000256" key="5">
    <source>
        <dbReference type="ARBA" id="ARBA00023136"/>
    </source>
</evidence>
<feature type="transmembrane region" description="Helical" evidence="8">
    <location>
        <begin position="371"/>
        <end position="392"/>
    </location>
</feature>
<evidence type="ECO:0000256" key="1">
    <source>
        <dbReference type="ARBA" id="ARBA00004651"/>
    </source>
</evidence>
<evidence type="ECO:0000313" key="10">
    <source>
        <dbReference type="Proteomes" id="UP001153620"/>
    </source>
</evidence>
<evidence type="ECO:0000256" key="6">
    <source>
        <dbReference type="ARBA" id="ARBA00023170"/>
    </source>
</evidence>
<evidence type="ECO:0000256" key="4">
    <source>
        <dbReference type="ARBA" id="ARBA00022989"/>
    </source>
</evidence>
<reference evidence="9" key="1">
    <citation type="submission" date="2022-01" db="EMBL/GenBank/DDBJ databases">
        <authorList>
            <person name="King R."/>
        </authorList>
    </citation>
    <scope>NUCLEOTIDE SEQUENCE</scope>
</reference>
<dbReference type="PANTHER" id="PTHR42643:SF24">
    <property type="entry name" value="IONOTROPIC RECEPTOR 60A"/>
    <property type="match status" value="1"/>
</dbReference>
<feature type="transmembrane region" description="Helical" evidence="8">
    <location>
        <begin position="336"/>
        <end position="359"/>
    </location>
</feature>
<keyword evidence="3 8" id="KW-0812">Transmembrane</keyword>
<dbReference type="PANTHER" id="PTHR42643">
    <property type="entry name" value="IONOTROPIC RECEPTOR 20A-RELATED"/>
    <property type="match status" value="1"/>
</dbReference>
<accession>A0A9N9S0E5</accession>
<feature type="transmembrane region" description="Helical" evidence="8">
    <location>
        <begin position="398"/>
        <end position="419"/>
    </location>
</feature>
<keyword evidence="10" id="KW-1185">Reference proteome</keyword>
<evidence type="ECO:0000256" key="8">
    <source>
        <dbReference type="SAM" id="Phobius"/>
    </source>
</evidence>
<keyword evidence="5 8" id="KW-0472">Membrane</keyword>
<gene>
    <name evidence="9" type="ORF">CHIRRI_LOCUS9385</name>
</gene>
<dbReference type="InterPro" id="IPR052192">
    <property type="entry name" value="Insect_Ionotropic_Sensory_Rcpt"/>
</dbReference>
<dbReference type="OrthoDB" id="8050636at2759"/>
<keyword evidence="2" id="KW-1003">Cell membrane</keyword>
<protein>
    <recommendedName>
        <fullName evidence="11">Ionotropic receptor</fullName>
    </recommendedName>
</protein>
<name>A0A9N9S0E5_9DIPT</name>
<evidence type="ECO:0000313" key="9">
    <source>
        <dbReference type="EMBL" id="CAG9806530.1"/>
    </source>
</evidence>
<keyword evidence="6" id="KW-0675">Receptor</keyword>
<proteinExistence type="predicted"/>
<dbReference type="Proteomes" id="UP001153620">
    <property type="component" value="Chromosome 3"/>
</dbReference>
<dbReference type="AlphaFoldDB" id="A0A9N9S0E5"/>
<feature type="transmembrane region" description="Helical" evidence="8">
    <location>
        <begin position="559"/>
        <end position="583"/>
    </location>
</feature>